<sequence length="682" mass="73817">MASLPTYHPVPTDEKSAVDFYRDEENVDVSKIHPASVGSPTAAYIPQIIESTKKPLSKWKKALLALAVVWFTFTVFGHIGRHGHGHKHGVSQWRGQAGKDGFTPCGGDGFGRSQEDEMTVVPTVYGTALALEDNQQTANATFSIPLSRRKTFNLNFKGAEGNVIISKSEVTPQDDERSAQIIVESTYEGDVEGVEMRSGEWADELVVSSNEMNNHKIYLILPSSETRVRSSLFISSSKSLNFEIDPSAQGITFRDLKLHSESGDINVPSLVGSKVELETTTGAVGGVYNVSKALILKTVTGNISAAVHVLPPWDGPSRRPPPPHGGDKHKPKHDDDKHRPKHHDDDDDEEEEHHHKHHKKSKSKHHKKRSHHHHKKDEHSKQKKRSWFSSLFSSHPPPPPPPPGPPPPEPAFIGATSITGSVNLTILSQGSYTSSEIRASSTSNNVTIQHAENFRGFYDISTSIGQYNVSIPEKYKDHHILTTGVTETGGFEHGLVGFKRPKGEEPPKKKLPPGGDERVKREWDDEVYEDEAFEGEYPPPPPGPPKGEHPPPPPPPHGPPKGEHPPPPPHGPPGGELPPPPPPHGPPGGEHPPPPPPPPGPPKGDHPPPPPPGGDHRPPPPHGPPGGEHPPPPPPPGGEHPPHGPPHGPPRGPPRGPHLPPPPPGHSRVFAHADIGNVQIVL</sequence>
<dbReference type="AlphaFoldDB" id="A0A1B9G811"/>
<dbReference type="STRING" id="1296100.A0A1B9G811"/>
<feature type="region of interest" description="Disordered" evidence="1">
    <location>
        <begin position="488"/>
        <end position="670"/>
    </location>
</feature>
<dbReference type="EMBL" id="KI894019">
    <property type="protein sequence ID" value="OCF27174.1"/>
    <property type="molecule type" value="Genomic_DNA"/>
</dbReference>
<organism evidence="3">
    <name type="scientific">Kwoniella bestiolae CBS 10118</name>
    <dbReference type="NCBI Taxonomy" id="1296100"/>
    <lineage>
        <taxon>Eukaryota</taxon>
        <taxon>Fungi</taxon>
        <taxon>Dikarya</taxon>
        <taxon>Basidiomycota</taxon>
        <taxon>Agaricomycotina</taxon>
        <taxon>Tremellomycetes</taxon>
        <taxon>Tremellales</taxon>
        <taxon>Cryptococcaceae</taxon>
        <taxon>Kwoniella</taxon>
    </lineage>
</organism>
<feature type="compositionally biased region" description="Basic residues" evidence="1">
    <location>
        <begin position="354"/>
        <end position="386"/>
    </location>
</feature>
<dbReference type="VEuPathDB" id="FungiDB:I302_02012"/>
<reference evidence="3" key="1">
    <citation type="submission" date="2013-07" db="EMBL/GenBank/DDBJ databases">
        <title>The Genome Sequence of Cryptococcus bestiolae CBS10118.</title>
        <authorList>
            <consortium name="The Broad Institute Genome Sequencing Platform"/>
            <person name="Cuomo C."/>
            <person name="Litvintseva A."/>
            <person name="Chen Y."/>
            <person name="Heitman J."/>
            <person name="Sun S."/>
            <person name="Springer D."/>
            <person name="Dromer F."/>
            <person name="Young S.K."/>
            <person name="Zeng Q."/>
            <person name="Gargeya S."/>
            <person name="Fitzgerald M."/>
            <person name="Abouelleil A."/>
            <person name="Alvarado L."/>
            <person name="Berlin A.M."/>
            <person name="Chapman S.B."/>
            <person name="Dewar J."/>
            <person name="Goldberg J."/>
            <person name="Griggs A."/>
            <person name="Gujja S."/>
            <person name="Hansen M."/>
            <person name="Howarth C."/>
            <person name="Imamovic A."/>
            <person name="Larimer J."/>
            <person name="McCowan C."/>
            <person name="Murphy C."/>
            <person name="Pearson M."/>
            <person name="Priest M."/>
            <person name="Roberts A."/>
            <person name="Saif S."/>
            <person name="Shea T."/>
            <person name="Sykes S."/>
            <person name="Wortman J."/>
            <person name="Nusbaum C."/>
            <person name="Birren B."/>
        </authorList>
    </citation>
    <scope>NUCLEOTIDE SEQUENCE [LARGE SCALE GENOMIC DNA]</scope>
    <source>
        <strain evidence="3">CBS 10118</strain>
    </source>
</reference>
<feature type="region of interest" description="Disordered" evidence="1">
    <location>
        <begin position="310"/>
        <end position="415"/>
    </location>
</feature>
<name>A0A1B9G811_9TREE</name>
<feature type="compositionally biased region" description="Pro residues" evidence="1">
    <location>
        <begin position="620"/>
        <end position="665"/>
    </location>
</feature>
<feature type="compositionally biased region" description="Acidic residues" evidence="1">
    <location>
        <begin position="524"/>
        <end position="534"/>
    </location>
</feature>
<evidence type="ECO:0000313" key="3">
    <source>
        <dbReference type="EMBL" id="OCF27174.1"/>
    </source>
</evidence>
<feature type="transmembrane region" description="Helical" evidence="2">
    <location>
        <begin position="62"/>
        <end position="80"/>
    </location>
</feature>
<proteinExistence type="predicted"/>
<feature type="compositionally biased region" description="Pro residues" evidence="1">
    <location>
        <begin position="395"/>
        <end position="410"/>
    </location>
</feature>
<evidence type="ECO:0000256" key="2">
    <source>
        <dbReference type="SAM" id="Phobius"/>
    </source>
</evidence>
<accession>A0A1B9G811</accession>
<feature type="compositionally biased region" description="Basic and acidic residues" evidence="1">
    <location>
        <begin position="325"/>
        <end position="344"/>
    </location>
</feature>
<keyword evidence="2" id="KW-1133">Transmembrane helix</keyword>
<evidence type="ECO:0000256" key="1">
    <source>
        <dbReference type="SAM" id="MobiDB-lite"/>
    </source>
</evidence>
<keyword evidence="2" id="KW-0472">Membrane</keyword>
<dbReference type="OrthoDB" id="2575133at2759"/>
<protein>
    <submittedName>
        <fullName evidence="3">Uncharacterized protein</fullName>
    </submittedName>
</protein>
<reference evidence="3" key="2">
    <citation type="submission" date="2014-01" db="EMBL/GenBank/DDBJ databases">
        <title>Evolution of pathogenesis and genome organization in the Tremellales.</title>
        <authorList>
            <person name="Cuomo C."/>
            <person name="Litvintseva A."/>
            <person name="Heitman J."/>
            <person name="Chen Y."/>
            <person name="Sun S."/>
            <person name="Springer D."/>
            <person name="Dromer F."/>
            <person name="Young S."/>
            <person name="Zeng Q."/>
            <person name="Chapman S."/>
            <person name="Gujja S."/>
            <person name="Saif S."/>
            <person name="Birren B."/>
        </authorList>
    </citation>
    <scope>NUCLEOTIDE SEQUENCE</scope>
    <source>
        <strain evidence="3">CBS 10118</strain>
    </source>
</reference>
<gene>
    <name evidence="3" type="ORF">I302_02012</name>
</gene>
<keyword evidence="2" id="KW-0812">Transmembrane</keyword>
<feature type="compositionally biased region" description="Pro residues" evidence="1">
    <location>
        <begin position="537"/>
        <end position="613"/>
    </location>
</feature>